<gene>
    <name evidence="3" type="ORF">CU098_009205</name>
</gene>
<accession>A0A367JWX4</accession>
<feature type="transmembrane region" description="Helical" evidence="2">
    <location>
        <begin position="39"/>
        <end position="59"/>
    </location>
</feature>
<keyword evidence="2" id="KW-1133">Transmembrane helix</keyword>
<evidence type="ECO:0000313" key="3">
    <source>
        <dbReference type="EMBL" id="RCH94405.1"/>
    </source>
</evidence>
<evidence type="ECO:0000256" key="2">
    <source>
        <dbReference type="SAM" id="Phobius"/>
    </source>
</evidence>
<dbReference type="AlphaFoldDB" id="A0A367JWX4"/>
<feature type="compositionally biased region" description="Polar residues" evidence="1">
    <location>
        <begin position="70"/>
        <end position="79"/>
    </location>
</feature>
<evidence type="ECO:0000256" key="1">
    <source>
        <dbReference type="SAM" id="MobiDB-lite"/>
    </source>
</evidence>
<keyword evidence="4" id="KW-1185">Reference proteome</keyword>
<sequence>MNSLISFALFSYSVGFILLSVDGLMPNPVINQNKFATDALIANTNVCTVYLLLVLISIFHPRPQYAKQGDLSSENSTRPTSPPKIAIEDLYSSKPVMFSMVSPPYPNASRDTENWLRQPPQQRNS</sequence>
<feature type="region of interest" description="Disordered" evidence="1">
    <location>
        <begin position="102"/>
        <end position="125"/>
    </location>
</feature>
<protein>
    <submittedName>
        <fullName evidence="3">Uncharacterized protein</fullName>
    </submittedName>
</protein>
<comment type="caution">
    <text evidence="3">The sequence shown here is derived from an EMBL/GenBank/DDBJ whole genome shotgun (WGS) entry which is preliminary data.</text>
</comment>
<organism evidence="3 4">
    <name type="scientific">Rhizopus stolonifer</name>
    <name type="common">Rhizopus nigricans</name>
    <dbReference type="NCBI Taxonomy" id="4846"/>
    <lineage>
        <taxon>Eukaryota</taxon>
        <taxon>Fungi</taxon>
        <taxon>Fungi incertae sedis</taxon>
        <taxon>Mucoromycota</taxon>
        <taxon>Mucoromycotina</taxon>
        <taxon>Mucoromycetes</taxon>
        <taxon>Mucorales</taxon>
        <taxon>Mucorineae</taxon>
        <taxon>Rhizopodaceae</taxon>
        <taxon>Rhizopus</taxon>
    </lineage>
</organism>
<name>A0A367JWX4_RHIST</name>
<reference evidence="3 4" key="1">
    <citation type="journal article" date="2018" name="G3 (Bethesda)">
        <title>Phylogenetic and Phylogenomic Definition of Rhizopus Species.</title>
        <authorList>
            <person name="Gryganskyi A.P."/>
            <person name="Golan J."/>
            <person name="Dolatabadi S."/>
            <person name="Mondo S."/>
            <person name="Robb S."/>
            <person name="Idnurm A."/>
            <person name="Muszewska A."/>
            <person name="Steczkiewicz K."/>
            <person name="Masonjones S."/>
            <person name="Liao H.L."/>
            <person name="Gajdeczka M.T."/>
            <person name="Anike F."/>
            <person name="Vuek A."/>
            <person name="Anishchenko I.M."/>
            <person name="Voigt K."/>
            <person name="de Hoog G.S."/>
            <person name="Smith M.E."/>
            <person name="Heitman J."/>
            <person name="Vilgalys R."/>
            <person name="Stajich J.E."/>
        </authorList>
    </citation>
    <scope>NUCLEOTIDE SEQUENCE [LARGE SCALE GENOMIC DNA]</scope>
    <source>
        <strain evidence="3 4">LSU 92-RS-03</strain>
    </source>
</reference>
<dbReference type="Proteomes" id="UP000253551">
    <property type="component" value="Unassembled WGS sequence"/>
</dbReference>
<keyword evidence="2" id="KW-0812">Transmembrane</keyword>
<proteinExistence type="predicted"/>
<dbReference type="OrthoDB" id="2257724at2759"/>
<evidence type="ECO:0000313" key="4">
    <source>
        <dbReference type="Proteomes" id="UP000253551"/>
    </source>
</evidence>
<dbReference type="STRING" id="4846.A0A367JWX4"/>
<keyword evidence="2" id="KW-0472">Membrane</keyword>
<feature type="region of interest" description="Disordered" evidence="1">
    <location>
        <begin position="66"/>
        <end position="85"/>
    </location>
</feature>
<dbReference type="EMBL" id="PJQM01002562">
    <property type="protein sequence ID" value="RCH94405.1"/>
    <property type="molecule type" value="Genomic_DNA"/>
</dbReference>